<evidence type="ECO:0000313" key="1">
    <source>
        <dbReference type="EMBL" id="WIY47403.1"/>
    </source>
</evidence>
<keyword evidence="2" id="KW-1185">Reference proteome</keyword>
<organism evidence="1 2">
    <name type="scientific">Paracidovorax citrulli</name>
    <name type="common">Acidovorax citrulli</name>
    <dbReference type="NCBI Taxonomy" id="80869"/>
    <lineage>
        <taxon>Bacteria</taxon>
        <taxon>Pseudomonadati</taxon>
        <taxon>Pseudomonadota</taxon>
        <taxon>Betaproteobacteria</taxon>
        <taxon>Burkholderiales</taxon>
        <taxon>Comamonadaceae</taxon>
        <taxon>Paracidovorax</taxon>
    </lineage>
</organism>
<protein>
    <submittedName>
        <fullName evidence="1">Uncharacterized protein</fullName>
    </submittedName>
</protein>
<dbReference type="RefSeq" id="WP_011794811.1">
    <property type="nucleotide sequence ID" value="NZ_CP023687.1"/>
</dbReference>
<dbReference type="GeneID" id="79791303"/>
<dbReference type="Proteomes" id="UP001242732">
    <property type="component" value="Chromosome"/>
</dbReference>
<proteinExistence type="predicted"/>
<dbReference type="EMBL" id="CP127363">
    <property type="protein sequence ID" value="WIY47403.1"/>
    <property type="molecule type" value="Genomic_DNA"/>
</dbReference>
<evidence type="ECO:0000313" key="2">
    <source>
        <dbReference type="Proteomes" id="UP001242732"/>
    </source>
</evidence>
<accession>A0ABY9AKU6</accession>
<sequence>MNIMEKTPAMLNIRIDGMTWEEVRDMIEERFGALMWSNGVAYPTGTVSISMTFAEPASAVAVRAAKGQKGQA</sequence>
<gene>
    <name evidence="1" type="ORF">QRO08_16365</name>
</gene>
<name>A0ABY9AKU6_PARCI</name>
<reference evidence="1 2" key="1">
    <citation type="submission" date="2023-06" db="EMBL/GenBank/DDBJ databases">
        <authorList>
            <person name="Ham H."/>
            <person name="Park D.S."/>
        </authorList>
    </citation>
    <scope>NUCLEOTIDE SEQUENCE [LARGE SCALE GENOMIC DNA]</scope>
    <source>
        <strain evidence="1 2">KACC 17005</strain>
    </source>
</reference>